<feature type="non-terminal residue" evidence="7">
    <location>
        <position position="1"/>
    </location>
</feature>
<dbReference type="InterPro" id="IPR038765">
    <property type="entry name" value="Papain-like_cys_pep_sf"/>
</dbReference>
<evidence type="ECO:0000256" key="4">
    <source>
        <dbReference type="ARBA" id="ARBA00022786"/>
    </source>
</evidence>
<comment type="caution">
    <text evidence="7">The sequence shown here is derived from an EMBL/GenBank/DDBJ whole genome shotgun (WGS) entry which is preliminary data.</text>
</comment>
<keyword evidence="3" id="KW-0645">Protease</keyword>
<dbReference type="EMBL" id="JAMZMK010008818">
    <property type="protein sequence ID" value="KAI7738415.1"/>
    <property type="molecule type" value="Genomic_DNA"/>
</dbReference>
<keyword evidence="5" id="KW-0378">Hydrolase</keyword>
<dbReference type="GO" id="GO:0004843">
    <property type="term" value="F:cysteine-type deubiquitinase activity"/>
    <property type="evidence" value="ECO:0007669"/>
    <property type="project" value="UniProtKB-EC"/>
</dbReference>
<evidence type="ECO:0000256" key="2">
    <source>
        <dbReference type="ARBA" id="ARBA00012759"/>
    </source>
</evidence>
<keyword evidence="8" id="KW-1185">Reference proteome</keyword>
<proteinExistence type="predicted"/>
<evidence type="ECO:0000256" key="3">
    <source>
        <dbReference type="ARBA" id="ARBA00022670"/>
    </source>
</evidence>
<dbReference type="GO" id="GO:0061136">
    <property type="term" value="P:regulation of proteasomal protein catabolic process"/>
    <property type="evidence" value="ECO:0007669"/>
    <property type="project" value="TreeGrafter"/>
</dbReference>
<evidence type="ECO:0000313" key="8">
    <source>
        <dbReference type="Proteomes" id="UP001206925"/>
    </source>
</evidence>
<dbReference type="InterPro" id="IPR044635">
    <property type="entry name" value="UBP14-like"/>
</dbReference>
<dbReference type="GO" id="GO:0043161">
    <property type="term" value="P:proteasome-mediated ubiquitin-dependent protein catabolic process"/>
    <property type="evidence" value="ECO:0007669"/>
    <property type="project" value="InterPro"/>
</dbReference>
<evidence type="ECO:0000313" key="7">
    <source>
        <dbReference type="EMBL" id="KAI7738415.1"/>
    </source>
</evidence>
<organism evidence="7 8">
    <name type="scientific">Ambrosia artemisiifolia</name>
    <name type="common">Common ragweed</name>
    <dbReference type="NCBI Taxonomy" id="4212"/>
    <lineage>
        <taxon>Eukaryota</taxon>
        <taxon>Viridiplantae</taxon>
        <taxon>Streptophyta</taxon>
        <taxon>Embryophyta</taxon>
        <taxon>Tracheophyta</taxon>
        <taxon>Spermatophyta</taxon>
        <taxon>Magnoliopsida</taxon>
        <taxon>eudicotyledons</taxon>
        <taxon>Gunneridae</taxon>
        <taxon>Pentapetalae</taxon>
        <taxon>asterids</taxon>
        <taxon>campanulids</taxon>
        <taxon>Asterales</taxon>
        <taxon>Asteraceae</taxon>
        <taxon>Asteroideae</taxon>
        <taxon>Heliantheae alliance</taxon>
        <taxon>Heliantheae</taxon>
        <taxon>Ambrosia</taxon>
    </lineage>
</organism>
<evidence type="ECO:0000256" key="1">
    <source>
        <dbReference type="ARBA" id="ARBA00000707"/>
    </source>
</evidence>
<name>A0AAD5GDP0_AMBAR</name>
<comment type="catalytic activity">
    <reaction evidence="1">
        <text>Thiol-dependent hydrolysis of ester, thioester, amide, peptide and isopeptide bonds formed by the C-terminal Gly of ubiquitin (a 76-residue protein attached to proteins as an intracellular targeting signal).</text>
        <dbReference type="EC" id="3.4.19.12"/>
    </reaction>
</comment>
<dbReference type="Gene3D" id="3.90.70.10">
    <property type="entry name" value="Cysteine proteinases"/>
    <property type="match status" value="1"/>
</dbReference>
<dbReference type="GO" id="GO:0070628">
    <property type="term" value="F:proteasome binding"/>
    <property type="evidence" value="ECO:0007669"/>
    <property type="project" value="TreeGrafter"/>
</dbReference>
<gene>
    <name evidence="7" type="ORF">M8C21_021545</name>
</gene>
<protein>
    <recommendedName>
        <fullName evidence="2">ubiquitinyl hydrolase 1</fullName>
        <ecNumber evidence="2">3.4.19.12</ecNumber>
    </recommendedName>
</protein>
<sequence length="81" mass="9132">MYAIGGSANPTILSQGNRFLAPDNRFSKEGLKSELEKASPSLGRSAVYLKDSHINGLPKYLTIQFVRFFWKRESNQKAKIL</sequence>
<dbReference type="GO" id="GO:0016579">
    <property type="term" value="P:protein deubiquitination"/>
    <property type="evidence" value="ECO:0007669"/>
    <property type="project" value="InterPro"/>
</dbReference>
<dbReference type="EC" id="3.4.19.12" evidence="2"/>
<dbReference type="AlphaFoldDB" id="A0AAD5GDP0"/>
<keyword evidence="4" id="KW-0833">Ubl conjugation pathway</keyword>
<dbReference type="PANTHER" id="PTHR43982:SF1">
    <property type="entry name" value="UBIQUITIN CARBOXYL-TERMINAL HYDROLASE 14"/>
    <property type="match status" value="1"/>
</dbReference>
<dbReference type="SUPFAM" id="SSF54001">
    <property type="entry name" value="Cysteine proteinases"/>
    <property type="match status" value="1"/>
</dbReference>
<evidence type="ECO:0000256" key="6">
    <source>
        <dbReference type="ARBA" id="ARBA00022807"/>
    </source>
</evidence>
<dbReference type="PANTHER" id="PTHR43982">
    <property type="entry name" value="UBIQUITIN CARBOXYL-TERMINAL HYDROLASE"/>
    <property type="match status" value="1"/>
</dbReference>
<evidence type="ECO:0000256" key="5">
    <source>
        <dbReference type="ARBA" id="ARBA00022801"/>
    </source>
</evidence>
<dbReference type="Proteomes" id="UP001206925">
    <property type="component" value="Unassembled WGS sequence"/>
</dbReference>
<reference evidence="7" key="1">
    <citation type="submission" date="2022-06" db="EMBL/GenBank/DDBJ databases">
        <title>Uncovering the hologenomic basis of an extraordinary plant invasion.</title>
        <authorList>
            <person name="Bieker V.C."/>
            <person name="Martin M.D."/>
            <person name="Gilbert T."/>
            <person name="Hodgins K."/>
            <person name="Battlay P."/>
            <person name="Petersen B."/>
            <person name="Wilson J."/>
        </authorList>
    </citation>
    <scope>NUCLEOTIDE SEQUENCE</scope>
    <source>
        <strain evidence="7">AA19_3_7</strain>
        <tissue evidence="7">Leaf</tissue>
    </source>
</reference>
<keyword evidence="6" id="KW-0788">Thiol protease</keyword>
<accession>A0AAD5GDP0</accession>